<dbReference type="EMBL" id="CP093349">
    <property type="protein sequence ID" value="WOH10069.1"/>
    <property type="molecule type" value="Genomic_DNA"/>
</dbReference>
<organism evidence="1 2">
    <name type="scientific">Daucus carota subsp. sativus</name>
    <name type="common">Carrot</name>
    <dbReference type="NCBI Taxonomy" id="79200"/>
    <lineage>
        <taxon>Eukaryota</taxon>
        <taxon>Viridiplantae</taxon>
        <taxon>Streptophyta</taxon>
        <taxon>Embryophyta</taxon>
        <taxon>Tracheophyta</taxon>
        <taxon>Spermatophyta</taxon>
        <taxon>Magnoliopsida</taxon>
        <taxon>eudicotyledons</taxon>
        <taxon>Gunneridae</taxon>
        <taxon>Pentapetalae</taxon>
        <taxon>asterids</taxon>
        <taxon>campanulids</taxon>
        <taxon>Apiales</taxon>
        <taxon>Apiaceae</taxon>
        <taxon>Apioideae</taxon>
        <taxon>Scandiceae</taxon>
        <taxon>Daucinae</taxon>
        <taxon>Daucus</taxon>
        <taxon>Daucus sect. Daucus</taxon>
    </lineage>
</organism>
<protein>
    <submittedName>
        <fullName evidence="1">Uncharacterized protein</fullName>
    </submittedName>
</protein>
<dbReference type="PROSITE" id="PS51999">
    <property type="entry name" value="ZF_GRF"/>
    <property type="match status" value="1"/>
</dbReference>
<evidence type="ECO:0000313" key="1">
    <source>
        <dbReference type="EMBL" id="WOH10069.1"/>
    </source>
</evidence>
<sequence>MSRSLEECDAILDLACDCPAMSVVRTRWYGPNAGRRFRECAEEECGFHKWVDEEPSPRTLEIIKELLERDGKHLDQARRRRDRLVAWYEARLAAEKEKHQNTFVGLDLLCDVIKDMTLETQLPGDADPVYQDSEDSD</sequence>
<dbReference type="Proteomes" id="UP000077755">
    <property type="component" value="Chromosome 7"/>
</dbReference>
<gene>
    <name evidence="1" type="ORF">DCAR_0729530</name>
</gene>
<reference evidence="1" key="1">
    <citation type="journal article" date="2016" name="Nat. Genet.">
        <title>A high-quality carrot genome assembly provides new insights into carotenoid accumulation and asterid genome evolution.</title>
        <authorList>
            <person name="Iorizzo M."/>
            <person name="Ellison S."/>
            <person name="Senalik D."/>
            <person name="Zeng P."/>
            <person name="Satapoomin P."/>
            <person name="Huang J."/>
            <person name="Bowman M."/>
            <person name="Iovene M."/>
            <person name="Sanseverino W."/>
            <person name="Cavagnaro P."/>
            <person name="Yildiz M."/>
            <person name="Macko-Podgorni A."/>
            <person name="Moranska E."/>
            <person name="Grzebelus E."/>
            <person name="Grzebelus D."/>
            <person name="Ashrafi H."/>
            <person name="Zheng Z."/>
            <person name="Cheng S."/>
            <person name="Spooner D."/>
            <person name="Van Deynze A."/>
            <person name="Simon P."/>
        </authorList>
    </citation>
    <scope>NUCLEOTIDE SEQUENCE</scope>
    <source>
        <tissue evidence="1">Leaf</tissue>
    </source>
</reference>
<reference evidence="1" key="2">
    <citation type="submission" date="2022-03" db="EMBL/GenBank/DDBJ databases">
        <title>Draft title - Genomic analysis of global carrot germplasm unveils the trajectory of domestication and the origin of high carotenoid orange carrot.</title>
        <authorList>
            <person name="Iorizzo M."/>
            <person name="Ellison S."/>
            <person name="Senalik D."/>
            <person name="Macko-Podgorni A."/>
            <person name="Grzebelus D."/>
            <person name="Bostan H."/>
            <person name="Rolling W."/>
            <person name="Curaba J."/>
            <person name="Simon P."/>
        </authorList>
    </citation>
    <scope>NUCLEOTIDE SEQUENCE</scope>
    <source>
        <tissue evidence="1">Leaf</tissue>
    </source>
</reference>
<dbReference type="GO" id="GO:0008270">
    <property type="term" value="F:zinc ion binding"/>
    <property type="evidence" value="ECO:0007669"/>
    <property type="project" value="InterPro"/>
</dbReference>
<evidence type="ECO:0000313" key="2">
    <source>
        <dbReference type="Proteomes" id="UP000077755"/>
    </source>
</evidence>
<dbReference type="Pfam" id="PF06839">
    <property type="entry name" value="Zn_ribbon_GRF"/>
    <property type="match status" value="1"/>
</dbReference>
<dbReference type="PANTHER" id="PTHR33248">
    <property type="entry name" value="ZINC ION-BINDING PROTEIN"/>
    <property type="match status" value="1"/>
</dbReference>
<accession>A0A161X7Z5</accession>
<dbReference type="InterPro" id="IPR010666">
    <property type="entry name" value="Znf_GRF"/>
</dbReference>
<keyword evidence="2" id="KW-1185">Reference proteome</keyword>
<dbReference type="Gramene" id="KZM88623">
    <property type="protein sequence ID" value="KZM88623"/>
    <property type="gene ID" value="DCAR_025698"/>
</dbReference>
<name>A0A161X7Z5_DAUCS</name>
<proteinExistence type="predicted"/>
<dbReference type="AlphaFoldDB" id="A0A161X7Z5"/>